<sequence length="413" mass="43619">MLPGIIFMVIGLVASVAIHELGHLIPAKKFGAKVSRYFVGFGPTVWSIERGGTEWGFKAIPLGGFVSIAGMLPPAKDGVPTTKTDGSLTLAQEARLQSAEEFDDPAQPGAFWHLPARLKMIVMFGGPLTNLIISIVLLAAVTVGIGVPRLSTTIAQVAPCIDNAETCTPAPATGVIEPSDTIISWGGKQVETWNDIQQAIATGGTVATDVVVERNNVQKTLSVTPVMREFDDGTGTVATKPYVGIGPAIERRPGTLSEVPGQTWTMASGTAKILVQLPVKLWDAASTLVTGEKRTPDSVVGLVGIADVAGSISAAQVDNYGFLDRLGDLTMLLAGLNMTLFIFNMIPLLPLDGGHILGALIEGVRRKIAFSQGKPDPGPFDTARLLPVSYAMILFFVFMTVLLIVVDIVNPIV</sequence>
<keyword evidence="5 11" id="KW-0812">Transmembrane</keyword>
<evidence type="ECO:0000256" key="4">
    <source>
        <dbReference type="ARBA" id="ARBA00022670"/>
    </source>
</evidence>
<feature type="transmembrane region" description="Helical" evidence="11">
    <location>
        <begin position="6"/>
        <end position="26"/>
    </location>
</feature>
<keyword evidence="10 11" id="KW-0472">Membrane</keyword>
<evidence type="ECO:0000256" key="6">
    <source>
        <dbReference type="ARBA" id="ARBA00022801"/>
    </source>
</evidence>
<dbReference type="GeneID" id="65345372"/>
<accession>A0A1H2LM06</accession>
<evidence type="ECO:0000313" key="13">
    <source>
        <dbReference type="EMBL" id="SDU82040.1"/>
    </source>
</evidence>
<dbReference type="InterPro" id="IPR004387">
    <property type="entry name" value="Pept_M50_Zn"/>
</dbReference>
<dbReference type="GO" id="GO:0006508">
    <property type="term" value="P:proteolysis"/>
    <property type="evidence" value="ECO:0007669"/>
    <property type="project" value="UniProtKB-KW"/>
</dbReference>
<comment type="subcellular location">
    <subcellularLocation>
        <location evidence="2">Membrane</location>
        <topology evidence="2">Multi-pass membrane protein</topology>
    </subcellularLocation>
</comment>
<dbReference type="InterPro" id="IPR036034">
    <property type="entry name" value="PDZ_sf"/>
</dbReference>
<evidence type="ECO:0000256" key="5">
    <source>
        <dbReference type="ARBA" id="ARBA00022692"/>
    </source>
</evidence>
<comment type="cofactor">
    <cofactor evidence="1">
        <name>Zn(2+)</name>
        <dbReference type="ChEBI" id="CHEBI:29105"/>
    </cofactor>
</comment>
<dbReference type="RefSeq" id="WP_091282076.1">
    <property type="nucleotide sequence ID" value="NZ_JABAPH010000025.1"/>
</dbReference>
<evidence type="ECO:0000256" key="9">
    <source>
        <dbReference type="ARBA" id="ARBA00023049"/>
    </source>
</evidence>
<dbReference type="EMBL" id="LT629804">
    <property type="protein sequence ID" value="SDU82040.1"/>
    <property type="molecule type" value="Genomic_DNA"/>
</dbReference>
<evidence type="ECO:0000256" key="1">
    <source>
        <dbReference type="ARBA" id="ARBA00001947"/>
    </source>
</evidence>
<evidence type="ECO:0000256" key="3">
    <source>
        <dbReference type="ARBA" id="ARBA00007931"/>
    </source>
</evidence>
<proteinExistence type="inferred from homology"/>
<dbReference type="PANTHER" id="PTHR42837">
    <property type="entry name" value="REGULATOR OF SIGMA-E PROTEASE RSEP"/>
    <property type="match status" value="1"/>
</dbReference>
<dbReference type="CDD" id="cd06163">
    <property type="entry name" value="S2P-M50_PDZ_RseP-like"/>
    <property type="match status" value="1"/>
</dbReference>
<feature type="transmembrane region" description="Helical" evidence="11">
    <location>
        <begin position="329"/>
        <end position="349"/>
    </location>
</feature>
<reference evidence="14" key="1">
    <citation type="submission" date="2016-10" db="EMBL/GenBank/DDBJ databases">
        <authorList>
            <person name="Varghese N."/>
            <person name="Submissions S."/>
        </authorList>
    </citation>
    <scope>NUCLEOTIDE SEQUENCE [LARGE SCALE GENOMIC DNA]</scope>
    <source>
        <strain evidence="14">DSM 10002</strain>
    </source>
</reference>
<evidence type="ECO:0000256" key="10">
    <source>
        <dbReference type="ARBA" id="ARBA00023136"/>
    </source>
</evidence>
<feature type="transmembrane region" description="Helical" evidence="11">
    <location>
        <begin position="121"/>
        <end position="147"/>
    </location>
</feature>
<keyword evidence="14" id="KW-1185">Reference proteome</keyword>
<evidence type="ECO:0000256" key="2">
    <source>
        <dbReference type="ARBA" id="ARBA00004141"/>
    </source>
</evidence>
<dbReference type="PANTHER" id="PTHR42837:SF2">
    <property type="entry name" value="MEMBRANE METALLOPROTEASE ARASP2, CHLOROPLASTIC-RELATED"/>
    <property type="match status" value="1"/>
</dbReference>
<dbReference type="AlphaFoldDB" id="A0A1H2LM06"/>
<feature type="transmembrane region" description="Helical" evidence="11">
    <location>
        <begin position="388"/>
        <end position="409"/>
    </location>
</feature>
<dbReference type="Proteomes" id="UP000214355">
    <property type="component" value="Chromosome I"/>
</dbReference>
<keyword evidence="6" id="KW-0378">Hydrolase</keyword>
<keyword evidence="9" id="KW-0482">Metalloprotease</keyword>
<comment type="similarity">
    <text evidence="3">Belongs to the peptidase M50B family.</text>
</comment>
<evidence type="ECO:0000256" key="7">
    <source>
        <dbReference type="ARBA" id="ARBA00022833"/>
    </source>
</evidence>
<keyword evidence="8 11" id="KW-1133">Transmembrane helix</keyword>
<dbReference type="Pfam" id="PF02163">
    <property type="entry name" value="Peptidase_M50"/>
    <property type="match status" value="1"/>
</dbReference>
<organism evidence="13 14">
    <name type="scientific">Arcanobacterium phocae</name>
    <dbReference type="NCBI Taxonomy" id="131112"/>
    <lineage>
        <taxon>Bacteria</taxon>
        <taxon>Bacillati</taxon>
        <taxon>Actinomycetota</taxon>
        <taxon>Actinomycetes</taxon>
        <taxon>Actinomycetales</taxon>
        <taxon>Actinomycetaceae</taxon>
        <taxon>Arcanobacterium</taxon>
    </lineage>
</organism>
<evidence type="ECO:0000256" key="11">
    <source>
        <dbReference type="SAM" id="Phobius"/>
    </source>
</evidence>
<keyword evidence="7" id="KW-0862">Zinc</keyword>
<dbReference type="GO" id="GO:0016020">
    <property type="term" value="C:membrane"/>
    <property type="evidence" value="ECO:0007669"/>
    <property type="project" value="UniProtKB-SubCell"/>
</dbReference>
<dbReference type="STRING" id="131112.SAMN04489737_1649"/>
<name>A0A1H2LM06_9ACTO</name>
<evidence type="ECO:0000259" key="12">
    <source>
        <dbReference type="Pfam" id="PF02163"/>
    </source>
</evidence>
<gene>
    <name evidence="13" type="ORF">SAMN04489737_1649</name>
</gene>
<protein>
    <submittedName>
        <fullName evidence="13">Membrane-associated protease RseP, regulator of RpoE activity</fullName>
    </submittedName>
</protein>
<keyword evidence="4 13" id="KW-0645">Protease</keyword>
<evidence type="ECO:0000256" key="8">
    <source>
        <dbReference type="ARBA" id="ARBA00022989"/>
    </source>
</evidence>
<feature type="domain" description="Peptidase M50" evidence="12">
    <location>
        <begin position="8"/>
        <end position="371"/>
    </location>
</feature>
<dbReference type="OrthoDB" id="9782003at2"/>
<dbReference type="InterPro" id="IPR008915">
    <property type="entry name" value="Peptidase_M50"/>
</dbReference>
<dbReference type="Gene3D" id="2.30.42.10">
    <property type="match status" value="1"/>
</dbReference>
<evidence type="ECO:0000313" key="14">
    <source>
        <dbReference type="Proteomes" id="UP000214355"/>
    </source>
</evidence>
<dbReference type="GO" id="GO:0004222">
    <property type="term" value="F:metalloendopeptidase activity"/>
    <property type="evidence" value="ECO:0007669"/>
    <property type="project" value="InterPro"/>
</dbReference>
<dbReference type="SUPFAM" id="SSF50156">
    <property type="entry name" value="PDZ domain-like"/>
    <property type="match status" value="1"/>
</dbReference>